<evidence type="ECO:0000256" key="3">
    <source>
        <dbReference type="ARBA" id="ARBA00022771"/>
    </source>
</evidence>
<feature type="region of interest" description="Disordered" evidence="9">
    <location>
        <begin position="426"/>
        <end position="451"/>
    </location>
</feature>
<evidence type="ECO:0000259" key="10">
    <source>
        <dbReference type="Pfam" id="PF15997"/>
    </source>
</evidence>
<dbReference type="PANTHER" id="PTHR13006">
    <property type="entry name" value="PAPILLOMAVIRUS REGULATORY FACTOR PRF-1"/>
    <property type="match status" value="1"/>
</dbReference>
<reference evidence="11" key="1">
    <citation type="submission" date="2014-05" db="EMBL/GenBank/DDBJ databases">
        <authorList>
            <person name="Chronopoulou M."/>
        </authorList>
    </citation>
    <scope>NUCLEOTIDE SEQUENCE</scope>
    <source>
        <tissue evidence="11">Whole organism</tissue>
    </source>
</reference>
<dbReference type="GO" id="GO:0006357">
    <property type="term" value="P:regulation of transcription by RNA polymerase II"/>
    <property type="evidence" value="ECO:0007669"/>
    <property type="project" value="TreeGrafter"/>
</dbReference>
<sequence length="649" mass="71578">MSTGKRLAKRSIIGTRIAASWDDGKYYPGIIMGVTNRGTYSIKYNEGGIKERKGTELIGPGFQNVTSFKLRAGQSAYITHQSREMKGMVLHHRPNIDEVSIELENGGGEVKKKLEDVRLLESRKSTRLINHNNTDFSKLADFNIVHERQRLNSETSDISHTSSSRKRRSSDSESSGDEISFIYSSGSESDRHTPVMSECTAAMVLMNLSFSPRNKITGCPASGVVVGGSTTMIAPNGGVSPSSSSTSSGVSSLGSSWTSLSAQNPNYTEAEALLQLSNQESDEGILSDQSSAVDSDEPTKRIKTEHVRIIYQCTWPGCNVFKEVCSDIERHIRKVHLRKAEPESEEENDHEEEFYFTEIDVPMESSESVVRNTQALLPPAPSGTTAVSYMQNHFTQHQQHNHHKNFNNHHQHTLPSTTTLTSLPLSSSSTYYTPPQHRQQPTLNHHQTRLQQRPVHHLLVQSSSLPTPHGKGIQILASGPPAVRPPLLADHMDMARPPHENPEYRHSVLITSSTTASSSNNLSPLHLSPHQSVAAVPITIPVATTASFSFTPSSGVSGTGTLPAPSNNHHHHNNNINNTSTQPSSSSPHQSKYIRLSPKPLTSSTPKSPIRRPRGDAKKCRKVYGMERKELWCTQCKWKKACTRFGESN</sequence>
<evidence type="ECO:0000256" key="4">
    <source>
        <dbReference type="ARBA" id="ARBA00022833"/>
    </source>
</evidence>
<keyword evidence="5" id="KW-0805">Transcription regulation</keyword>
<dbReference type="SMART" id="SM01366">
    <property type="entry name" value="c-clamp"/>
    <property type="match status" value="1"/>
</dbReference>
<dbReference type="InterPro" id="IPR052253">
    <property type="entry name" value="CR1/CR2-DNA-binding_regulator"/>
</dbReference>
<dbReference type="GO" id="GO:0003700">
    <property type="term" value="F:DNA-binding transcription factor activity"/>
    <property type="evidence" value="ECO:0007669"/>
    <property type="project" value="TreeGrafter"/>
</dbReference>
<evidence type="ECO:0000256" key="5">
    <source>
        <dbReference type="ARBA" id="ARBA00023015"/>
    </source>
</evidence>
<dbReference type="GO" id="GO:0008270">
    <property type="term" value="F:zinc ion binding"/>
    <property type="evidence" value="ECO:0007669"/>
    <property type="project" value="UniProtKB-KW"/>
</dbReference>
<feature type="region of interest" description="Disordered" evidence="9">
    <location>
        <begin position="552"/>
        <end position="618"/>
    </location>
</feature>
<dbReference type="EMBL" id="HACA01024764">
    <property type="protein sequence ID" value="CDW42125.1"/>
    <property type="molecule type" value="Transcribed_RNA"/>
</dbReference>
<dbReference type="Gene3D" id="2.30.30.140">
    <property type="match status" value="1"/>
</dbReference>
<accession>A0A0K2UVM3</accession>
<dbReference type="PANTHER" id="PTHR13006:SF9">
    <property type="entry name" value="GLUCOSE TRANSPORTER 4 ENHANCER FACTOR, ISOFORM G"/>
    <property type="match status" value="1"/>
</dbReference>
<feature type="compositionally biased region" description="Low complexity" evidence="9">
    <location>
        <begin position="153"/>
        <end position="162"/>
    </location>
</feature>
<evidence type="ECO:0000256" key="9">
    <source>
        <dbReference type="SAM" id="MobiDB-lite"/>
    </source>
</evidence>
<dbReference type="GO" id="GO:0000978">
    <property type="term" value="F:RNA polymerase II cis-regulatory region sequence-specific DNA binding"/>
    <property type="evidence" value="ECO:0007669"/>
    <property type="project" value="TreeGrafter"/>
</dbReference>
<evidence type="ECO:0000256" key="6">
    <source>
        <dbReference type="ARBA" id="ARBA00023125"/>
    </source>
</evidence>
<feature type="compositionally biased region" description="Low complexity" evidence="9">
    <location>
        <begin position="237"/>
        <end position="260"/>
    </location>
</feature>
<dbReference type="OrthoDB" id="5950721at2759"/>
<comment type="subcellular location">
    <subcellularLocation>
        <location evidence="1">Nucleus</location>
    </subcellularLocation>
</comment>
<feature type="region of interest" description="Disordered" evidence="9">
    <location>
        <begin position="236"/>
        <end position="260"/>
    </location>
</feature>
<name>A0A0K2UVM3_LEPSM</name>
<proteinExistence type="predicted"/>
<keyword evidence="7" id="KW-0804">Transcription</keyword>
<evidence type="ECO:0000256" key="2">
    <source>
        <dbReference type="ARBA" id="ARBA00022723"/>
    </source>
</evidence>
<evidence type="ECO:0000256" key="1">
    <source>
        <dbReference type="ARBA" id="ARBA00004123"/>
    </source>
</evidence>
<organism evidence="11">
    <name type="scientific">Lepeophtheirus salmonis</name>
    <name type="common">Salmon louse</name>
    <name type="synonym">Caligus salmonis</name>
    <dbReference type="NCBI Taxonomy" id="72036"/>
    <lineage>
        <taxon>Eukaryota</taxon>
        <taxon>Metazoa</taxon>
        <taxon>Ecdysozoa</taxon>
        <taxon>Arthropoda</taxon>
        <taxon>Crustacea</taxon>
        <taxon>Multicrustacea</taxon>
        <taxon>Hexanauplia</taxon>
        <taxon>Copepoda</taxon>
        <taxon>Siphonostomatoida</taxon>
        <taxon>Caligidae</taxon>
        <taxon>Lepeophtheirus</taxon>
    </lineage>
</organism>
<keyword evidence="4" id="KW-0862">Zinc</keyword>
<evidence type="ECO:0000256" key="8">
    <source>
        <dbReference type="ARBA" id="ARBA00023242"/>
    </source>
</evidence>
<keyword evidence="8" id="KW-0539">Nucleus</keyword>
<evidence type="ECO:0000256" key="7">
    <source>
        <dbReference type="ARBA" id="ARBA00023163"/>
    </source>
</evidence>
<dbReference type="GO" id="GO:0005634">
    <property type="term" value="C:nucleus"/>
    <property type="evidence" value="ECO:0007669"/>
    <property type="project" value="UniProtKB-SubCell"/>
</dbReference>
<dbReference type="InterPro" id="IPR031940">
    <property type="entry name" value="DUF4772"/>
</dbReference>
<feature type="domain" description="DUF4772" evidence="10">
    <location>
        <begin position="5"/>
        <end position="103"/>
    </location>
</feature>
<dbReference type="AlphaFoldDB" id="A0A0K2UVM3"/>
<feature type="compositionally biased region" description="Polar residues" evidence="9">
    <location>
        <begin position="436"/>
        <end position="451"/>
    </location>
</feature>
<feature type="compositionally biased region" description="Low complexity" evidence="9">
    <location>
        <begin position="574"/>
        <end position="608"/>
    </location>
</feature>
<feature type="region of interest" description="Disordered" evidence="9">
    <location>
        <begin position="280"/>
        <end position="299"/>
    </location>
</feature>
<feature type="region of interest" description="Disordered" evidence="9">
    <location>
        <begin position="152"/>
        <end position="193"/>
    </location>
</feature>
<keyword evidence="6" id="KW-0238">DNA-binding</keyword>
<keyword evidence="3" id="KW-0863">Zinc-finger</keyword>
<protein>
    <recommendedName>
        <fullName evidence="10">DUF4772 domain-containing protein</fullName>
    </recommendedName>
</protein>
<dbReference type="SUPFAM" id="SSF63748">
    <property type="entry name" value="Tudor/PWWP/MBT"/>
    <property type="match status" value="1"/>
</dbReference>
<evidence type="ECO:0000313" key="11">
    <source>
        <dbReference type="EMBL" id="CDW42125.1"/>
    </source>
</evidence>
<keyword evidence="2" id="KW-0479">Metal-binding</keyword>
<dbReference type="Pfam" id="PF15997">
    <property type="entry name" value="DUF4772"/>
    <property type="match status" value="1"/>
</dbReference>
<feature type="compositionally biased region" description="Low complexity" evidence="9">
    <location>
        <begin position="426"/>
        <end position="435"/>
    </location>
</feature>